<evidence type="ECO:0000256" key="3">
    <source>
        <dbReference type="ARBA" id="ARBA00022989"/>
    </source>
</evidence>
<evidence type="ECO:0000259" key="6">
    <source>
        <dbReference type="PROSITE" id="PS50928"/>
    </source>
</evidence>
<reference evidence="7" key="2">
    <citation type="submission" date="2020-10" db="EMBL/GenBank/DDBJ databases">
        <title>Comparative genomics of the Acetobacterium genus.</title>
        <authorList>
            <person name="Marshall C."/>
            <person name="May H."/>
            <person name="Norman S."/>
        </authorList>
    </citation>
    <scope>NUCLEOTIDE SEQUENCE</scope>
    <source>
        <strain evidence="7">DER-2019</strain>
    </source>
</reference>
<dbReference type="OrthoDB" id="9789439at2"/>
<evidence type="ECO:0000256" key="1">
    <source>
        <dbReference type="ARBA" id="ARBA00004141"/>
    </source>
</evidence>
<dbReference type="Gene3D" id="1.10.3720.10">
    <property type="entry name" value="MetI-like"/>
    <property type="match status" value="1"/>
</dbReference>
<evidence type="ECO:0000256" key="4">
    <source>
        <dbReference type="ARBA" id="ARBA00023136"/>
    </source>
</evidence>
<dbReference type="PANTHER" id="PTHR43376">
    <property type="entry name" value="OLIGOPEPTIDE TRANSPORT SYSTEM PERMEASE PROTEIN"/>
    <property type="match status" value="1"/>
</dbReference>
<organism evidence="7 8">
    <name type="scientific">Acetobacterium paludosum</name>
    <dbReference type="NCBI Taxonomy" id="52693"/>
    <lineage>
        <taxon>Bacteria</taxon>
        <taxon>Bacillati</taxon>
        <taxon>Bacillota</taxon>
        <taxon>Clostridia</taxon>
        <taxon>Eubacteriales</taxon>
        <taxon>Eubacteriaceae</taxon>
        <taxon>Acetobacterium</taxon>
    </lineage>
</organism>
<comment type="caution">
    <text evidence="7">The sequence shown here is derived from an EMBL/GenBank/DDBJ whole genome shotgun (WGS) entry which is preliminary data.</text>
</comment>
<dbReference type="CDD" id="cd06261">
    <property type="entry name" value="TM_PBP2"/>
    <property type="match status" value="1"/>
</dbReference>
<dbReference type="Pfam" id="PF00528">
    <property type="entry name" value="BPD_transp_1"/>
    <property type="match status" value="1"/>
</dbReference>
<dbReference type="SUPFAM" id="SSF161098">
    <property type="entry name" value="MetI-like"/>
    <property type="match status" value="1"/>
</dbReference>
<name>A0A923HVJ6_9FIRM</name>
<feature type="transmembrane region" description="Helical" evidence="5">
    <location>
        <begin position="98"/>
        <end position="124"/>
    </location>
</feature>
<gene>
    <name evidence="7" type="ORF">GH810_12145</name>
</gene>
<dbReference type="InterPro" id="IPR035906">
    <property type="entry name" value="MetI-like_sf"/>
</dbReference>
<dbReference type="RefSeq" id="WP_148568353.1">
    <property type="nucleotide sequence ID" value="NZ_RXYA01000016.1"/>
</dbReference>
<keyword evidence="8" id="KW-1185">Reference proteome</keyword>
<evidence type="ECO:0000256" key="5">
    <source>
        <dbReference type="RuleBase" id="RU363032"/>
    </source>
</evidence>
<feature type="domain" description="ABC transmembrane type-1" evidence="6">
    <location>
        <begin position="96"/>
        <end position="308"/>
    </location>
</feature>
<evidence type="ECO:0000313" key="8">
    <source>
        <dbReference type="Proteomes" id="UP000616595"/>
    </source>
</evidence>
<dbReference type="AlphaFoldDB" id="A0A923HVJ6"/>
<keyword evidence="5" id="KW-0813">Transport</keyword>
<comment type="similarity">
    <text evidence="5">Belongs to the binding-protein-dependent transport system permease family.</text>
</comment>
<evidence type="ECO:0000313" key="7">
    <source>
        <dbReference type="EMBL" id="MBC3889066.1"/>
    </source>
</evidence>
<feature type="transmembrane region" description="Helical" evidence="5">
    <location>
        <begin position="243"/>
        <end position="269"/>
    </location>
</feature>
<dbReference type="Proteomes" id="UP000616595">
    <property type="component" value="Unassembled WGS sequence"/>
</dbReference>
<dbReference type="InterPro" id="IPR000515">
    <property type="entry name" value="MetI-like"/>
</dbReference>
<feature type="transmembrane region" description="Helical" evidence="5">
    <location>
        <begin position="7"/>
        <end position="24"/>
    </location>
</feature>
<dbReference type="PANTHER" id="PTHR43376:SF1">
    <property type="entry name" value="OLIGOPEPTIDE TRANSPORT SYSTEM PERMEASE PROTEIN"/>
    <property type="match status" value="1"/>
</dbReference>
<reference evidence="7" key="1">
    <citation type="submission" date="2019-10" db="EMBL/GenBank/DDBJ databases">
        <authorList>
            <person name="Ross D.E."/>
            <person name="Gulliver D."/>
        </authorList>
    </citation>
    <scope>NUCLEOTIDE SEQUENCE</scope>
    <source>
        <strain evidence="7">DER-2019</strain>
    </source>
</reference>
<keyword evidence="4 5" id="KW-0472">Membrane</keyword>
<dbReference type="GO" id="GO:0005886">
    <property type="term" value="C:plasma membrane"/>
    <property type="evidence" value="ECO:0007669"/>
    <property type="project" value="UniProtKB-SubCell"/>
</dbReference>
<feature type="transmembrane region" description="Helical" evidence="5">
    <location>
        <begin position="185"/>
        <end position="208"/>
    </location>
</feature>
<dbReference type="GO" id="GO:0055085">
    <property type="term" value="P:transmembrane transport"/>
    <property type="evidence" value="ECO:0007669"/>
    <property type="project" value="InterPro"/>
</dbReference>
<comment type="subcellular location">
    <subcellularLocation>
        <location evidence="5">Cell membrane</location>
        <topology evidence="5">Multi-pass membrane protein</topology>
    </subcellularLocation>
    <subcellularLocation>
        <location evidence="1">Membrane</location>
        <topology evidence="1">Multi-pass membrane protein</topology>
    </subcellularLocation>
</comment>
<feature type="transmembrane region" description="Helical" evidence="5">
    <location>
        <begin position="145"/>
        <end position="165"/>
    </location>
</feature>
<feature type="transmembrane region" description="Helical" evidence="5">
    <location>
        <begin position="289"/>
        <end position="308"/>
    </location>
</feature>
<keyword evidence="3 5" id="KW-1133">Transmembrane helix</keyword>
<dbReference type="PROSITE" id="PS50928">
    <property type="entry name" value="ABC_TM1"/>
    <property type="match status" value="1"/>
</dbReference>
<keyword evidence="2 5" id="KW-0812">Transmembrane</keyword>
<accession>A0A923HVJ6</accession>
<evidence type="ECO:0000256" key="2">
    <source>
        <dbReference type="ARBA" id="ARBA00022692"/>
    </source>
</evidence>
<protein>
    <submittedName>
        <fullName evidence="7">ABC transporter permease subunit</fullName>
    </submittedName>
</protein>
<sequence length="325" mass="36845">MKLFEYGLTIWIIITLNFLLPRLLPGDPFLLLSSDNAENEEIVMTQEQRDYYESYYGLDKSMGEQYVTYIGQLIHGDLGYSIYYKVPVSQIILGRLGWTAFMVVSALAVSTGIGVLLGSVSAWYREKWPDKLLFFQMILLSEIPVFLIGLMILFVFSAWLRIFPLSGAMTPFEDYTSWWDQLSDILNHAFLPIMVLSISQMGGIYLLVRNSMTTVLQKDYLRTAKAKGLSQKRVIFHHALRNALLPVVTRIFLSLGALVGGAILVENVFAYPGLGRLMRECIQVHDYQVVQGIFLVVTIFVLLANFLADTVYKLLDPRVNDSGKV</sequence>
<dbReference type="EMBL" id="WJBD01000014">
    <property type="protein sequence ID" value="MBC3889066.1"/>
    <property type="molecule type" value="Genomic_DNA"/>
</dbReference>
<proteinExistence type="inferred from homology"/>